<gene>
    <name evidence="2" type="ORF">QTP70_021887</name>
</gene>
<reference evidence="2" key="1">
    <citation type="submission" date="2023-06" db="EMBL/GenBank/DDBJ databases">
        <title>Male Hemibagrus guttatus genome.</title>
        <authorList>
            <person name="Bian C."/>
        </authorList>
    </citation>
    <scope>NUCLEOTIDE SEQUENCE</scope>
    <source>
        <strain evidence="2">Male_cb2023</strain>
        <tissue evidence="2">Muscle</tissue>
    </source>
</reference>
<protein>
    <submittedName>
        <fullName evidence="2">Uncharacterized protein</fullName>
    </submittedName>
</protein>
<keyword evidence="1" id="KW-0472">Membrane</keyword>
<dbReference type="EMBL" id="JAUCMX010000235">
    <property type="protein sequence ID" value="KAK3506001.1"/>
    <property type="molecule type" value="Genomic_DNA"/>
</dbReference>
<name>A0AAE0PPS8_9TELE</name>
<keyword evidence="1" id="KW-1133">Transmembrane helix</keyword>
<evidence type="ECO:0000313" key="3">
    <source>
        <dbReference type="Proteomes" id="UP001274896"/>
    </source>
</evidence>
<feature type="transmembrane region" description="Helical" evidence="1">
    <location>
        <begin position="20"/>
        <end position="40"/>
    </location>
</feature>
<dbReference type="AlphaFoldDB" id="A0AAE0PPS8"/>
<keyword evidence="3" id="KW-1185">Reference proteome</keyword>
<evidence type="ECO:0000313" key="2">
    <source>
        <dbReference type="EMBL" id="KAK3506001.1"/>
    </source>
</evidence>
<organism evidence="2 3">
    <name type="scientific">Hemibagrus guttatus</name>
    <dbReference type="NCBI Taxonomy" id="175788"/>
    <lineage>
        <taxon>Eukaryota</taxon>
        <taxon>Metazoa</taxon>
        <taxon>Chordata</taxon>
        <taxon>Craniata</taxon>
        <taxon>Vertebrata</taxon>
        <taxon>Euteleostomi</taxon>
        <taxon>Actinopterygii</taxon>
        <taxon>Neopterygii</taxon>
        <taxon>Teleostei</taxon>
        <taxon>Ostariophysi</taxon>
        <taxon>Siluriformes</taxon>
        <taxon>Bagridae</taxon>
        <taxon>Hemibagrus</taxon>
    </lineage>
</organism>
<sequence>MYMKSNELNLHCYLCRSVCCACKIITIFKSVTFMVLLAFLRQPIFPFRFVSGKETPEQKKNKVSVSQN</sequence>
<dbReference type="Proteomes" id="UP001274896">
    <property type="component" value="Unassembled WGS sequence"/>
</dbReference>
<comment type="caution">
    <text evidence="2">The sequence shown here is derived from an EMBL/GenBank/DDBJ whole genome shotgun (WGS) entry which is preliminary data.</text>
</comment>
<keyword evidence="1" id="KW-0812">Transmembrane</keyword>
<accession>A0AAE0PPS8</accession>
<proteinExistence type="predicted"/>
<evidence type="ECO:0000256" key="1">
    <source>
        <dbReference type="SAM" id="Phobius"/>
    </source>
</evidence>